<feature type="signal peptide" evidence="2">
    <location>
        <begin position="1"/>
        <end position="16"/>
    </location>
</feature>
<feature type="region of interest" description="Disordered" evidence="1">
    <location>
        <begin position="76"/>
        <end position="223"/>
    </location>
</feature>
<evidence type="ECO:0000256" key="2">
    <source>
        <dbReference type="SAM" id="SignalP"/>
    </source>
</evidence>
<dbReference type="Proteomes" id="UP001521785">
    <property type="component" value="Unassembled WGS sequence"/>
</dbReference>
<gene>
    <name evidence="3" type="ORF">SLS60_008959</name>
</gene>
<evidence type="ECO:0000313" key="3">
    <source>
        <dbReference type="EMBL" id="KAL1596314.1"/>
    </source>
</evidence>
<accession>A0ABR3QVW9</accession>
<organism evidence="3 4">
    <name type="scientific">Paraconiothyrium brasiliense</name>
    <dbReference type="NCBI Taxonomy" id="300254"/>
    <lineage>
        <taxon>Eukaryota</taxon>
        <taxon>Fungi</taxon>
        <taxon>Dikarya</taxon>
        <taxon>Ascomycota</taxon>
        <taxon>Pezizomycotina</taxon>
        <taxon>Dothideomycetes</taxon>
        <taxon>Pleosporomycetidae</taxon>
        <taxon>Pleosporales</taxon>
        <taxon>Massarineae</taxon>
        <taxon>Didymosphaeriaceae</taxon>
        <taxon>Paraconiothyrium</taxon>
    </lineage>
</organism>
<sequence length="266" mass="29020">MRSTLIIATFALSTLAVPVPEADPILKSGVIGCAKIVGGLCVAMGKREARPPIKADIEARFAEPHLHDERGSRALERAQNPHSDVDEPETPALRIDGRSPAIRNQGRSPAIRNQGRSPAIRNQGRSPAIRNQGRSPAIRNQGRSPAIRNQGRSPTIQDERRSPAFSRPKSTRKVEQEEEEAEFMNTDGFTRPPGKREALPLSRGSHSYRSVESGHQVGESAVEKDAIGLVPRYIRGKPPRSAEAEVFEGVSHSQPAEPQPEPDVLI</sequence>
<dbReference type="EMBL" id="JAKJXO020000014">
    <property type="protein sequence ID" value="KAL1596314.1"/>
    <property type="molecule type" value="Genomic_DNA"/>
</dbReference>
<keyword evidence="4" id="KW-1185">Reference proteome</keyword>
<reference evidence="3 4" key="1">
    <citation type="submission" date="2024-02" db="EMBL/GenBank/DDBJ databases">
        <title>De novo assembly and annotation of 12 fungi associated with fruit tree decline syndrome in Ontario, Canada.</title>
        <authorList>
            <person name="Sulman M."/>
            <person name="Ellouze W."/>
            <person name="Ilyukhin E."/>
        </authorList>
    </citation>
    <scope>NUCLEOTIDE SEQUENCE [LARGE SCALE GENOMIC DNA]</scope>
    <source>
        <strain evidence="3 4">M42-189</strain>
    </source>
</reference>
<feature type="compositionally biased region" description="Pro residues" evidence="1">
    <location>
        <begin position="257"/>
        <end position="266"/>
    </location>
</feature>
<evidence type="ECO:0000313" key="4">
    <source>
        <dbReference type="Proteomes" id="UP001521785"/>
    </source>
</evidence>
<evidence type="ECO:0000256" key="1">
    <source>
        <dbReference type="SAM" id="MobiDB-lite"/>
    </source>
</evidence>
<name>A0ABR3QVW9_9PLEO</name>
<comment type="caution">
    <text evidence="3">The sequence shown here is derived from an EMBL/GenBank/DDBJ whole genome shotgun (WGS) entry which is preliminary data.</text>
</comment>
<feature type="chain" id="PRO_5045870871" evidence="2">
    <location>
        <begin position="17"/>
        <end position="266"/>
    </location>
</feature>
<feature type="region of interest" description="Disordered" evidence="1">
    <location>
        <begin position="239"/>
        <end position="266"/>
    </location>
</feature>
<protein>
    <submittedName>
        <fullName evidence="3">Uncharacterized protein</fullName>
    </submittedName>
</protein>
<keyword evidence="2" id="KW-0732">Signal</keyword>
<proteinExistence type="predicted"/>